<gene>
    <name evidence="2" type="ORF">GCM10008938_47620</name>
</gene>
<sequence>MKFELIQLHLQFKQSLETIRFKHFNYIHGGITTGKSSIAQLVDYCLGGNIKLTPALQSELVHASLHLEIESHPLHLQRTQDSDDILAEWIEEGRAYTVKLPSRTALDTEVIPNTGIKVLSDLLYHLAGIPAPRVKNKANKESGMARLSFRDLWEYCYLIQKHIDSDFFSLAMDEKIDANRRHKARSALKFILKQHAEQAELLGAMLDKTNKLIKEKRLTVESTKTVLSTLGIKSTADLKKQLGTLDGKIKKASEAIAKNKTRIYPTTDHEVDLLKEQARSIQKELDHLQENIRDLQLLLQQDERQKNELLTLQNKFKRDTSARGVLGALQYTHCPKCTQALPHREEPLCQVCGQPDLPQHPSDKNHQAAEADLKDRLLELDAMITGQRQEITDLQKDLKLARREKQFLDSRINQALEKYDSAYLSQALELERELARLERQRFDLDRLSTLPALIETRKNEIDLLKLDASRMREDIQELKAQMEADAQNLKRFMELFLDCLVRCKLPNVAETDQIEFDAKTLYPRISSAGNPDVVSTFTSIASGGKMTLFKCCFALALHRVAARIDSPLPEILVIDTPSKNMSPDEDHEQYEAFHDLLYQLAAGELRSTQFIFIDNDFRAPKDDSFAEEDIMTRYLSNTDPQHPPLIPYYRGQ</sequence>
<proteinExistence type="predicted"/>
<keyword evidence="1" id="KW-0175">Coiled coil</keyword>
<evidence type="ECO:0008006" key="4">
    <source>
        <dbReference type="Google" id="ProtNLM"/>
    </source>
</evidence>
<comment type="caution">
    <text evidence="2">The sequence shown here is derived from an EMBL/GenBank/DDBJ whole genome shotgun (WGS) entry which is preliminary data.</text>
</comment>
<keyword evidence="3" id="KW-1185">Reference proteome</keyword>
<evidence type="ECO:0000313" key="3">
    <source>
        <dbReference type="Proteomes" id="UP000632222"/>
    </source>
</evidence>
<evidence type="ECO:0000256" key="1">
    <source>
        <dbReference type="SAM" id="Coils"/>
    </source>
</evidence>
<dbReference type="InterPro" id="IPR027417">
    <property type="entry name" value="P-loop_NTPase"/>
</dbReference>
<dbReference type="RefSeq" id="WP_189008104.1">
    <property type="nucleotide sequence ID" value="NZ_BMOD01000034.1"/>
</dbReference>
<dbReference type="Proteomes" id="UP000632222">
    <property type="component" value="Unassembled WGS sequence"/>
</dbReference>
<organism evidence="2 3">
    <name type="scientific">Deinococcus roseus</name>
    <dbReference type="NCBI Taxonomy" id="392414"/>
    <lineage>
        <taxon>Bacteria</taxon>
        <taxon>Thermotogati</taxon>
        <taxon>Deinococcota</taxon>
        <taxon>Deinococci</taxon>
        <taxon>Deinococcales</taxon>
        <taxon>Deinococcaceae</taxon>
        <taxon>Deinococcus</taxon>
    </lineage>
</organism>
<reference evidence="3" key="1">
    <citation type="journal article" date="2019" name="Int. J. Syst. Evol. Microbiol.">
        <title>The Global Catalogue of Microorganisms (GCM) 10K type strain sequencing project: providing services to taxonomists for standard genome sequencing and annotation.</title>
        <authorList>
            <consortium name="The Broad Institute Genomics Platform"/>
            <consortium name="The Broad Institute Genome Sequencing Center for Infectious Disease"/>
            <person name="Wu L."/>
            <person name="Ma J."/>
        </authorList>
    </citation>
    <scope>NUCLEOTIDE SEQUENCE [LARGE SCALE GENOMIC DNA]</scope>
    <source>
        <strain evidence="3">JCM 14370</strain>
    </source>
</reference>
<accession>A0ABQ2DF67</accession>
<protein>
    <recommendedName>
        <fullName evidence="4">Rad50/SbcC-type AAA domain-containing protein</fullName>
    </recommendedName>
</protein>
<evidence type="ECO:0000313" key="2">
    <source>
        <dbReference type="EMBL" id="GGJ55927.1"/>
    </source>
</evidence>
<feature type="coiled-coil region" evidence="1">
    <location>
        <begin position="384"/>
        <end position="495"/>
    </location>
</feature>
<dbReference type="EMBL" id="BMOD01000034">
    <property type="protein sequence ID" value="GGJ55927.1"/>
    <property type="molecule type" value="Genomic_DNA"/>
</dbReference>
<name>A0ABQ2DF67_9DEIO</name>
<dbReference type="Gene3D" id="3.40.50.300">
    <property type="entry name" value="P-loop containing nucleotide triphosphate hydrolases"/>
    <property type="match status" value="2"/>
</dbReference>
<feature type="coiled-coil region" evidence="1">
    <location>
        <begin position="271"/>
        <end position="315"/>
    </location>
</feature>